<proteinExistence type="predicted"/>
<name>M8BLI9_AEGTA</name>
<sequence length="335" mass="36599">MPPRPVDIDAYSYVPTARSKAAAARKTNPSRVADTPSLCHDLPTDVLLHIHDRLGPIGRFAFAAVIKASCEDDVIKPCPYASWILLPGKTTETLELVSITDGRGLIVPAPNPALRGHLVVGSSGVRISTVRKVVLLASPSPGSYTAMLIMHQTISAPAFATAEDPAWRLAPSPDGGRLMVVLKYLTITRERQTVKEEGQERSGDVEFRYGQDRWSCSFKVHVLGDNRQWKEVTDIGDVALFVGVNNSLCLPTTEWPQIKAGCVYFTGDGLGQGAIHRSYGIQNDPGDLRAVGMYNLKDGRACFLLLPQAGYMVSHTFHAQQCVQRKKMDDQQTMG</sequence>
<evidence type="ECO:0000259" key="1">
    <source>
        <dbReference type="Pfam" id="PF03478"/>
    </source>
</evidence>
<dbReference type="InterPro" id="IPR005174">
    <property type="entry name" value="KIB1-4_b-propeller"/>
</dbReference>
<dbReference type="PANTHER" id="PTHR45560:SF4">
    <property type="entry name" value="OS04G0164500 PROTEIN"/>
    <property type="match status" value="1"/>
</dbReference>
<organism evidence="2">
    <name type="scientific">Aegilops tauschii</name>
    <name type="common">Tausch's goatgrass</name>
    <name type="synonym">Aegilops squarrosa</name>
    <dbReference type="NCBI Taxonomy" id="37682"/>
    <lineage>
        <taxon>Eukaryota</taxon>
        <taxon>Viridiplantae</taxon>
        <taxon>Streptophyta</taxon>
        <taxon>Embryophyta</taxon>
        <taxon>Tracheophyta</taxon>
        <taxon>Spermatophyta</taxon>
        <taxon>Magnoliopsida</taxon>
        <taxon>Liliopsida</taxon>
        <taxon>Poales</taxon>
        <taxon>Poaceae</taxon>
        <taxon>BOP clade</taxon>
        <taxon>Pooideae</taxon>
        <taxon>Triticodae</taxon>
        <taxon>Triticeae</taxon>
        <taxon>Triticinae</taxon>
        <taxon>Aegilops</taxon>
    </lineage>
</organism>
<dbReference type="EnsemblPlants" id="EMT25835">
    <property type="protein sequence ID" value="EMT25835"/>
    <property type="gene ID" value="F775_42341"/>
</dbReference>
<accession>M8BLI9</accession>
<feature type="domain" description="KIB1-4 beta-propeller" evidence="1">
    <location>
        <begin position="176"/>
        <end position="284"/>
    </location>
</feature>
<dbReference type="AlphaFoldDB" id="M8BLI9"/>
<dbReference type="Pfam" id="PF03478">
    <property type="entry name" value="Beta-prop_KIB1-4"/>
    <property type="match status" value="1"/>
</dbReference>
<protein>
    <recommendedName>
        <fullName evidence="1">KIB1-4 beta-propeller domain-containing protein</fullName>
    </recommendedName>
</protein>
<reference evidence="2" key="1">
    <citation type="submission" date="2015-06" db="UniProtKB">
        <authorList>
            <consortium name="EnsemblPlants"/>
        </authorList>
    </citation>
    <scope>IDENTIFICATION</scope>
</reference>
<evidence type="ECO:0000313" key="2">
    <source>
        <dbReference type="EnsemblPlants" id="EMT25835"/>
    </source>
</evidence>
<dbReference type="PANTHER" id="PTHR45560">
    <property type="entry name" value="OS04G0163150 PROTEIN-RELATED"/>
    <property type="match status" value="1"/>
</dbReference>